<reference evidence="6" key="1">
    <citation type="submission" date="2017-08" db="EMBL/GenBank/DDBJ databases">
        <authorList>
            <person name="Huang Z."/>
        </authorList>
    </citation>
    <scope>NUCLEOTIDE SEQUENCE [LARGE SCALE GENOMIC DNA]</scope>
    <source>
        <strain evidence="6">SA5d-4</strain>
    </source>
</reference>
<comment type="caution">
    <text evidence="5">The sequence shown here is derived from an EMBL/GenBank/DDBJ whole genome shotgun (WGS) entry which is preliminary data.</text>
</comment>
<evidence type="ECO:0000256" key="3">
    <source>
        <dbReference type="ARBA" id="ARBA00023125"/>
    </source>
</evidence>
<dbReference type="Gene3D" id="3.90.220.20">
    <property type="entry name" value="DNA methylase specificity domains"/>
    <property type="match status" value="2"/>
</dbReference>
<evidence type="ECO:0000313" key="6">
    <source>
        <dbReference type="Proteomes" id="UP000217083"/>
    </source>
</evidence>
<gene>
    <name evidence="5" type="ORF">CIB95_01965</name>
</gene>
<evidence type="ECO:0000256" key="2">
    <source>
        <dbReference type="ARBA" id="ARBA00022747"/>
    </source>
</evidence>
<dbReference type="Pfam" id="PF01420">
    <property type="entry name" value="Methylase_S"/>
    <property type="match status" value="2"/>
</dbReference>
<protein>
    <recommendedName>
        <fullName evidence="4">Type I restriction modification DNA specificity domain-containing protein</fullName>
    </recommendedName>
</protein>
<dbReference type="InterPro" id="IPR000055">
    <property type="entry name" value="Restrct_endonuc_typeI_TRD"/>
</dbReference>
<dbReference type="PANTHER" id="PTHR30408:SF12">
    <property type="entry name" value="TYPE I RESTRICTION ENZYME MJAVIII SPECIFICITY SUBUNIT"/>
    <property type="match status" value="1"/>
</dbReference>
<dbReference type="InterPro" id="IPR052021">
    <property type="entry name" value="Type-I_RS_S_subunit"/>
</dbReference>
<sequence>MVSDMIGQTSKNNVLIDVPEKWEVVKIEDIFKAIDGDRGKNYPNEKDFLSNGYCLFLDTKNVTKTGFSFKTKKFISEEKENTLRNGKLERNDIVMTSRGTIGNISFFDETVPFENIRINSAMLILRAKVDDIIYKYWMQLLRGKVIEEFIRRAKVGSAQPHITKKSLNSLKVAIPSRKEEQTKIAAILSSVDNAIEKTEAIIEQTEKVKKGLMQQLLTKGIGHTRFKKTEIGEIPVEWEVQTLEEVSLGKGEYGIGAKATEYRANQPRYLRITDIDDRGKLIPSDKKGIAEENYERYLLEYGDIVFARTGNTTGKSYLYDDKDGSLVFAGFLIRFKLNKEIVNPMFISSIVNTKYYWNWVKVMSTRSGQPGINGNEYSSFMVPVPSLLEQDKIASMLSIFDEKIEKETRFYQKLNTLKKGLMQVLLTGKVRVKVDENEVVST</sequence>
<dbReference type="SUPFAM" id="SSF116734">
    <property type="entry name" value="DNA methylase specificity domain"/>
    <property type="match status" value="2"/>
</dbReference>
<keyword evidence="6" id="KW-1185">Reference proteome</keyword>
<evidence type="ECO:0000313" key="5">
    <source>
        <dbReference type="EMBL" id="OZM58360.1"/>
    </source>
</evidence>
<dbReference type="Proteomes" id="UP000217083">
    <property type="component" value="Unassembled WGS sequence"/>
</dbReference>
<reference evidence="5 6" key="2">
    <citation type="submission" date="2017-09" db="EMBL/GenBank/DDBJ databases">
        <title>Bacillus patelloidae sp. nov., isolated from the intestinal tract of a marine limpet.</title>
        <authorList>
            <person name="Liu R."/>
            <person name="Dong C."/>
            <person name="Shao Z."/>
        </authorList>
    </citation>
    <scope>NUCLEOTIDE SEQUENCE [LARGE SCALE GENOMIC DNA]</scope>
    <source>
        <strain evidence="5 6">SA5d-4</strain>
    </source>
</reference>
<dbReference type="AlphaFoldDB" id="A0A263BXH1"/>
<organism evidence="5 6">
    <name type="scientific">Lottiidibacillus patelloidae</name>
    <dbReference type="NCBI Taxonomy" id="2670334"/>
    <lineage>
        <taxon>Bacteria</taxon>
        <taxon>Bacillati</taxon>
        <taxon>Bacillota</taxon>
        <taxon>Bacilli</taxon>
        <taxon>Bacillales</taxon>
        <taxon>Bacillaceae</taxon>
        <taxon>Lottiidibacillus</taxon>
    </lineage>
</organism>
<proteinExistence type="inferred from homology"/>
<dbReference type="GO" id="GO:0003677">
    <property type="term" value="F:DNA binding"/>
    <property type="evidence" value="ECO:0007669"/>
    <property type="project" value="UniProtKB-KW"/>
</dbReference>
<feature type="domain" description="Type I restriction modification DNA specificity" evidence="4">
    <location>
        <begin position="235"/>
        <end position="413"/>
    </location>
</feature>
<dbReference type="RefSeq" id="WP_094921120.1">
    <property type="nucleotide sequence ID" value="NZ_NPIA01000001.1"/>
</dbReference>
<dbReference type="Gene3D" id="1.10.287.1120">
    <property type="entry name" value="Bipartite methylase S protein"/>
    <property type="match status" value="1"/>
</dbReference>
<comment type="similarity">
    <text evidence="1">Belongs to the type-I restriction system S methylase family.</text>
</comment>
<dbReference type="InterPro" id="IPR044946">
    <property type="entry name" value="Restrct_endonuc_typeI_TRD_sf"/>
</dbReference>
<evidence type="ECO:0000259" key="4">
    <source>
        <dbReference type="Pfam" id="PF01420"/>
    </source>
</evidence>
<dbReference type="GO" id="GO:0009307">
    <property type="term" value="P:DNA restriction-modification system"/>
    <property type="evidence" value="ECO:0007669"/>
    <property type="project" value="UniProtKB-KW"/>
</dbReference>
<accession>A0A263BXH1</accession>
<feature type="domain" description="Type I restriction modification DNA specificity" evidence="4">
    <location>
        <begin position="19"/>
        <end position="204"/>
    </location>
</feature>
<keyword evidence="2" id="KW-0680">Restriction system</keyword>
<dbReference type="EMBL" id="NPIA01000001">
    <property type="protein sequence ID" value="OZM58360.1"/>
    <property type="molecule type" value="Genomic_DNA"/>
</dbReference>
<keyword evidence="3" id="KW-0238">DNA-binding</keyword>
<evidence type="ECO:0000256" key="1">
    <source>
        <dbReference type="ARBA" id="ARBA00010923"/>
    </source>
</evidence>
<dbReference type="PANTHER" id="PTHR30408">
    <property type="entry name" value="TYPE-1 RESTRICTION ENZYME ECOKI SPECIFICITY PROTEIN"/>
    <property type="match status" value="1"/>
</dbReference>
<dbReference type="CDD" id="cd17521">
    <property type="entry name" value="RMtype1_S_Sau13435ORF2165P_TRD2-CR2_like"/>
    <property type="match status" value="1"/>
</dbReference>
<name>A0A263BXH1_9BACI</name>